<name>A0A399RJ61_9PROT</name>
<evidence type="ECO:0000313" key="1">
    <source>
        <dbReference type="EMBL" id="RIJ29759.1"/>
    </source>
</evidence>
<evidence type="ECO:0000313" key="2">
    <source>
        <dbReference type="Proteomes" id="UP000265845"/>
    </source>
</evidence>
<dbReference type="AlphaFoldDB" id="A0A399RJ61"/>
<gene>
    <name evidence="1" type="ORF">D1222_08320</name>
</gene>
<keyword evidence="2" id="KW-1185">Reference proteome</keyword>
<comment type="caution">
    <text evidence="1">The sequence shown here is derived from an EMBL/GenBank/DDBJ whole genome shotgun (WGS) entry which is preliminary data.</text>
</comment>
<reference evidence="1 2" key="1">
    <citation type="submission" date="2018-08" db="EMBL/GenBank/DDBJ databases">
        <title>Henriciella mobilis sp. nov., isolated from seawater.</title>
        <authorList>
            <person name="Cheng H."/>
            <person name="Wu Y.-H."/>
            <person name="Xu X.-W."/>
            <person name="Guo L.-L."/>
        </authorList>
    </citation>
    <scope>NUCLEOTIDE SEQUENCE [LARGE SCALE GENOMIC DNA]</scope>
    <source>
        <strain evidence="1 2">CCUG67844</strain>
    </source>
</reference>
<proteinExistence type="predicted"/>
<sequence length="75" mass="8312">MEFCETEVGMEKAECECLTDAAEETLDDELFAKFAEIARNNGEGEVAISGNSANEQRQVFEFILEAAPRCVFGQE</sequence>
<protein>
    <submittedName>
        <fullName evidence="1">Uncharacterized protein</fullName>
    </submittedName>
</protein>
<dbReference type="Proteomes" id="UP000265845">
    <property type="component" value="Unassembled WGS sequence"/>
</dbReference>
<accession>A0A399RJ61</accession>
<organism evidence="1 2">
    <name type="scientific">Henriciella algicola</name>
    <dbReference type="NCBI Taxonomy" id="1608422"/>
    <lineage>
        <taxon>Bacteria</taxon>
        <taxon>Pseudomonadati</taxon>
        <taxon>Pseudomonadota</taxon>
        <taxon>Alphaproteobacteria</taxon>
        <taxon>Hyphomonadales</taxon>
        <taxon>Hyphomonadaceae</taxon>
        <taxon>Henriciella</taxon>
    </lineage>
</organism>
<dbReference type="EMBL" id="QWGA01000005">
    <property type="protein sequence ID" value="RIJ29759.1"/>
    <property type="molecule type" value="Genomic_DNA"/>
</dbReference>